<dbReference type="PANTHER" id="PTHR11945">
    <property type="entry name" value="MADS BOX PROTEIN"/>
    <property type="match status" value="1"/>
</dbReference>
<evidence type="ECO:0000256" key="6">
    <source>
        <dbReference type="SAM" id="Coils"/>
    </source>
</evidence>
<dbReference type="InterPro" id="IPR002100">
    <property type="entry name" value="TF_MADSbox"/>
</dbReference>
<name>A0A9Q0H6P3_9MAGN</name>
<dbReference type="GO" id="GO:0000981">
    <property type="term" value="F:DNA-binding transcription factor activity, RNA polymerase II-specific"/>
    <property type="evidence" value="ECO:0007669"/>
    <property type="project" value="InterPro"/>
</dbReference>
<dbReference type="PRINTS" id="PR00404">
    <property type="entry name" value="MADSDOMAIN"/>
</dbReference>
<dbReference type="GO" id="GO:0046983">
    <property type="term" value="F:protein dimerization activity"/>
    <property type="evidence" value="ECO:0007669"/>
    <property type="project" value="InterPro"/>
</dbReference>
<evidence type="ECO:0000256" key="2">
    <source>
        <dbReference type="ARBA" id="ARBA00023015"/>
    </source>
</evidence>
<dbReference type="PROSITE" id="PS50066">
    <property type="entry name" value="MADS_BOX_2"/>
    <property type="match status" value="1"/>
</dbReference>
<protein>
    <recommendedName>
        <fullName evidence="7">MADS-box domain-containing protein</fullName>
    </recommendedName>
</protein>
<dbReference type="GO" id="GO:0000978">
    <property type="term" value="F:RNA polymerase II cis-regulatory region sequence-specific DNA binding"/>
    <property type="evidence" value="ECO:0007669"/>
    <property type="project" value="TreeGrafter"/>
</dbReference>
<keyword evidence="5" id="KW-0539">Nucleus</keyword>
<keyword evidence="3" id="KW-0238">DNA-binding</keyword>
<proteinExistence type="predicted"/>
<dbReference type="InterPro" id="IPR036879">
    <property type="entry name" value="TF_MADSbox_sf"/>
</dbReference>
<keyword evidence="9" id="KW-1185">Reference proteome</keyword>
<dbReference type="Proteomes" id="UP001141806">
    <property type="component" value="Unassembled WGS sequence"/>
</dbReference>
<dbReference type="SUPFAM" id="SSF55455">
    <property type="entry name" value="SRF-like"/>
    <property type="match status" value="1"/>
</dbReference>
<dbReference type="Pfam" id="PF00319">
    <property type="entry name" value="SRF-TF"/>
    <property type="match status" value="1"/>
</dbReference>
<dbReference type="PANTHER" id="PTHR11945:SF629">
    <property type="entry name" value="OS02G0164450 PROTEIN"/>
    <property type="match status" value="1"/>
</dbReference>
<gene>
    <name evidence="8" type="ORF">NE237_020742</name>
</gene>
<dbReference type="CDD" id="cd00266">
    <property type="entry name" value="MADS_SRF_like"/>
    <property type="match status" value="1"/>
</dbReference>
<dbReference type="InterPro" id="IPR033897">
    <property type="entry name" value="SRF-like_MADS-box"/>
</dbReference>
<keyword evidence="6" id="KW-0175">Coiled coil</keyword>
<comment type="caution">
    <text evidence="8">The sequence shown here is derived from an EMBL/GenBank/DDBJ whole genome shotgun (WGS) entry which is preliminary data.</text>
</comment>
<dbReference type="GO" id="GO:0045944">
    <property type="term" value="P:positive regulation of transcription by RNA polymerase II"/>
    <property type="evidence" value="ECO:0007669"/>
    <property type="project" value="InterPro"/>
</dbReference>
<keyword evidence="2" id="KW-0805">Transcription regulation</keyword>
<sequence>MAKKEEMDVFGFCKIREKGEGEERRVNCRFRIESFGVLQHFGLKTSTEDDSAGKKRSTTTNSKVANSDILAPAWNLSRLICVFSKKDLRSSFYGLLSEIAMGKRKIEIELIEDKQKRIVTFSKRRKGLFHKASELQSLCNVQTAIVVFSPAGNPFTSVSDASSLNAIIQRYLNNISSGDESFNAVGVTYEAEETKTVKENDGFWWKTIDADKNCSMEDLLSLKNRLERLRENLCCRLNKLTASSSSQ</sequence>
<dbReference type="AlphaFoldDB" id="A0A9Q0H6P3"/>
<keyword evidence="4" id="KW-0804">Transcription</keyword>
<evidence type="ECO:0000313" key="9">
    <source>
        <dbReference type="Proteomes" id="UP001141806"/>
    </source>
</evidence>
<comment type="subcellular location">
    <subcellularLocation>
        <location evidence="1">Nucleus</location>
    </subcellularLocation>
</comment>
<dbReference type="SMART" id="SM00432">
    <property type="entry name" value="MADS"/>
    <property type="match status" value="1"/>
</dbReference>
<evidence type="ECO:0000256" key="4">
    <source>
        <dbReference type="ARBA" id="ARBA00023163"/>
    </source>
</evidence>
<evidence type="ECO:0000256" key="5">
    <source>
        <dbReference type="ARBA" id="ARBA00023242"/>
    </source>
</evidence>
<dbReference type="Gene3D" id="3.40.1810.10">
    <property type="entry name" value="Transcription factor, MADS-box"/>
    <property type="match status" value="1"/>
</dbReference>
<evidence type="ECO:0000259" key="7">
    <source>
        <dbReference type="PROSITE" id="PS50066"/>
    </source>
</evidence>
<accession>A0A9Q0H6P3</accession>
<feature type="domain" description="MADS-box" evidence="7">
    <location>
        <begin position="101"/>
        <end position="161"/>
    </location>
</feature>
<reference evidence="8" key="1">
    <citation type="journal article" date="2023" name="Plant J.">
        <title>The genome of the king protea, Protea cynaroides.</title>
        <authorList>
            <person name="Chang J."/>
            <person name="Duong T.A."/>
            <person name="Schoeman C."/>
            <person name="Ma X."/>
            <person name="Roodt D."/>
            <person name="Barker N."/>
            <person name="Li Z."/>
            <person name="Van de Peer Y."/>
            <person name="Mizrachi E."/>
        </authorList>
    </citation>
    <scope>NUCLEOTIDE SEQUENCE</scope>
    <source>
        <tissue evidence="8">Young leaves</tissue>
    </source>
</reference>
<dbReference type="GO" id="GO:0005634">
    <property type="term" value="C:nucleus"/>
    <property type="evidence" value="ECO:0007669"/>
    <property type="project" value="UniProtKB-SubCell"/>
</dbReference>
<evidence type="ECO:0000313" key="8">
    <source>
        <dbReference type="EMBL" id="KAJ4960832.1"/>
    </source>
</evidence>
<organism evidence="8 9">
    <name type="scientific">Protea cynaroides</name>
    <dbReference type="NCBI Taxonomy" id="273540"/>
    <lineage>
        <taxon>Eukaryota</taxon>
        <taxon>Viridiplantae</taxon>
        <taxon>Streptophyta</taxon>
        <taxon>Embryophyta</taxon>
        <taxon>Tracheophyta</taxon>
        <taxon>Spermatophyta</taxon>
        <taxon>Magnoliopsida</taxon>
        <taxon>Proteales</taxon>
        <taxon>Proteaceae</taxon>
        <taxon>Protea</taxon>
    </lineage>
</organism>
<feature type="coiled-coil region" evidence="6">
    <location>
        <begin position="212"/>
        <end position="243"/>
    </location>
</feature>
<dbReference type="EMBL" id="JAMYWD010000009">
    <property type="protein sequence ID" value="KAJ4960832.1"/>
    <property type="molecule type" value="Genomic_DNA"/>
</dbReference>
<evidence type="ECO:0000256" key="1">
    <source>
        <dbReference type="ARBA" id="ARBA00004123"/>
    </source>
</evidence>
<evidence type="ECO:0000256" key="3">
    <source>
        <dbReference type="ARBA" id="ARBA00023125"/>
    </source>
</evidence>
<dbReference type="OrthoDB" id="1896642at2759"/>